<evidence type="ECO:0000256" key="8">
    <source>
        <dbReference type="SAM" id="MobiDB-lite"/>
    </source>
</evidence>
<evidence type="ECO:0000256" key="2">
    <source>
        <dbReference type="ARBA" id="ARBA00004496"/>
    </source>
</evidence>
<dbReference type="InterPro" id="IPR019191">
    <property type="entry name" value="Essential_protein_Yae1_N"/>
</dbReference>
<comment type="subcellular location">
    <subcellularLocation>
        <location evidence="2">Cytoplasm</location>
    </subcellularLocation>
    <subcellularLocation>
        <location evidence="1">Nucleus</location>
    </subcellularLocation>
</comment>
<dbReference type="EMBL" id="JAEUBG010002157">
    <property type="protein sequence ID" value="KAH3685101.1"/>
    <property type="molecule type" value="Genomic_DNA"/>
</dbReference>
<name>A0A9P8TNS4_WICPI</name>
<keyword evidence="6" id="KW-0963">Cytoplasm</keyword>
<evidence type="ECO:0000256" key="3">
    <source>
        <dbReference type="ARBA" id="ARBA00007096"/>
    </source>
</evidence>
<dbReference type="GO" id="GO:0005634">
    <property type="term" value="C:nucleus"/>
    <property type="evidence" value="ECO:0007669"/>
    <property type="project" value="UniProtKB-SubCell"/>
</dbReference>
<reference evidence="10" key="1">
    <citation type="journal article" date="2021" name="Open Biol.">
        <title>Shared evolutionary footprints suggest mitochondrial oxidative damage underlies multiple complex I losses in fungi.</title>
        <authorList>
            <person name="Schikora-Tamarit M.A."/>
            <person name="Marcet-Houben M."/>
            <person name="Nosek J."/>
            <person name="Gabaldon T."/>
        </authorList>
    </citation>
    <scope>NUCLEOTIDE SEQUENCE</scope>
    <source>
        <strain evidence="10">CBS2887</strain>
    </source>
</reference>
<organism evidence="10 11">
    <name type="scientific">Wickerhamomyces pijperi</name>
    <name type="common">Yeast</name>
    <name type="synonym">Pichia pijperi</name>
    <dbReference type="NCBI Taxonomy" id="599730"/>
    <lineage>
        <taxon>Eukaryota</taxon>
        <taxon>Fungi</taxon>
        <taxon>Dikarya</taxon>
        <taxon>Ascomycota</taxon>
        <taxon>Saccharomycotina</taxon>
        <taxon>Saccharomycetes</taxon>
        <taxon>Phaffomycetales</taxon>
        <taxon>Wickerhamomycetaceae</taxon>
        <taxon>Wickerhamomyces</taxon>
    </lineage>
</organism>
<dbReference type="InterPro" id="IPR038881">
    <property type="entry name" value="Yae1-like"/>
</dbReference>
<evidence type="ECO:0000256" key="5">
    <source>
        <dbReference type="ARBA" id="ARBA00018400"/>
    </source>
</evidence>
<evidence type="ECO:0000256" key="6">
    <source>
        <dbReference type="ARBA" id="ARBA00022490"/>
    </source>
</evidence>
<sequence>MTTSNPTAEHKPDFDDNDDIWGSSSSENDEPYKQQTKNTSNLYSQEDYYGSQSHPTDSPTIQALRRQHSKQGYLAGLSSHKEESLQLGFDEGYPMGAKLGLDIGKILGQLSALSSMNVSLNSGDNDHLKEKIKELLEEVKRECGIKKVLNSKYFDEKLNLKETDTHPVVQKWSKELELILEEVKSIKQKI</sequence>
<feature type="region of interest" description="Disordered" evidence="8">
    <location>
        <begin position="1"/>
        <end position="62"/>
    </location>
</feature>
<evidence type="ECO:0000256" key="4">
    <source>
        <dbReference type="ARBA" id="ARBA00017286"/>
    </source>
</evidence>
<proteinExistence type="inferred from homology"/>
<keyword evidence="11" id="KW-1185">Reference proteome</keyword>
<evidence type="ECO:0000313" key="11">
    <source>
        <dbReference type="Proteomes" id="UP000774326"/>
    </source>
</evidence>
<keyword evidence="7" id="KW-0539">Nucleus</keyword>
<evidence type="ECO:0000313" key="10">
    <source>
        <dbReference type="EMBL" id="KAH3685101.1"/>
    </source>
</evidence>
<dbReference type="PANTHER" id="PTHR18829">
    <property type="entry name" value="PROTEIN YAE1 HOMOLOG"/>
    <property type="match status" value="1"/>
</dbReference>
<dbReference type="Pfam" id="PF09811">
    <property type="entry name" value="Yae1_N"/>
    <property type="match status" value="1"/>
</dbReference>
<feature type="compositionally biased region" description="Polar residues" evidence="8">
    <location>
        <begin position="33"/>
        <end position="61"/>
    </location>
</feature>
<evidence type="ECO:0000256" key="7">
    <source>
        <dbReference type="ARBA" id="ARBA00023242"/>
    </source>
</evidence>
<dbReference type="OrthoDB" id="20086at2759"/>
<dbReference type="AlphaFoldDB" id="A0A9P8TNS4"/>
<comment type="similarity">
    <text evidence="3">Belongs to the YAE1 family.</text>
</comment>
<reference evidence="10" key="2">
    <citation type="submission" date="2021-01" db="EMBL/GenBank/DDBJ databases">
        <authorList>
            <person name="Schikora-Tamarit M.A."/>
        </authorList>
    </citation>
    <scope>NUCLEOTIDE SEQUENCE</scope>
    <source>
        <strain evidence="10">CBS2887</strain>
    </source>
</reference>
<comment type="caution">
    <text evidence="10">The sequence shown here is derived from an EMBL/GenBank/DDBJ whole genome shotgun (WGS) entry which is preliminary data.</text>
</comment>
<evidence type="ECO:0000256" key="1">
    <source>
        <dbReference type="ARBA" id="ARBA00004123"/>
    </source>
</evidence>
<gene>
    <name evidence="10" type="ORF">WICPIJ_003921</name>
</gene>
<evidence type="ECO:0000259" key="9">
    <source>
        <dbReference type="Pfam" id="PF09811"/>
    </source>
</evidence>
<feature type="domain" description="Essential protein Yae1 N-terminal" evidence="9">
    <location>
        <begin position="72"/>
        <end position="110"/>
    </location>
</feature>
<dbReference type="PANTHER" id="PTHR18829:SF0">
    <property type="entry name" value="PROTEIN YAE1 HOMOLOG"/>
    <property type="match status" value="1"/>
</dbReference>
<protein>
    <recommendedName>
        <fullName evidence="5">Protein YAE1</fullName>
    </recommendedName>
    <alternativeName>
        <fullName evidence="4">Protein yae1</fullName>
    </alternativeName>
</protein>
<dbReference type="Proteomes" id="UP000774326">
    <property type="component" value="Unassembled WGS sequence"/>
</dbReference>
<dbReference type="GO" id="GO:0005737">
    <property type="term" value="C:cytoplasm"/>
    <property type="evidence" value="ECO:0007669"/>
    <property type="project" value="UniProtKB-SubCell"/>
</dbReference>
<accession>A0A9P8TNS4</accession>